<keyword evidence="2" id="KW-0677">Repeat</keyword>
<dbReference type="SMART" id="SM00612">
    <property type="entry name" value="Kelch"/>
    <property type="match status" value="5"/>
</dbReference>
<feature type="compositionally biased region" description="Basic residues" evidence="3">
    <location>
        <begin position="370"/>
        <end position="386"/>
    </location>
</feature>
<accession>A0A2W7I812</accession>
<evidence type="ECO:0000256" key="1">
    <source>
        <dbReference type="ARBA" id="ARBA00022441"/>
    </source>
</evidence>
<dbReference type="Pfam" id="PF01344">
    <property type="entry name" value="Kelch_1"/>
    <property type="match status" value="2"/>
</dbReference>
<feature type="signal peptide" evidence="4">
    <location>
        <begin position="1"/>
        <end position="20"/>
    </location>
</feature>
<keyword evidence="1" id="KW-0880">Kelch repeat</keyword>
<feature type="chain" id="PRO_5015964887" evidence="4">
    <location>
        <begin position="21"/>
        <end position="404"/>
    </location>
</feature>
<organism evidence="5 6">
    <name type="scientific">Humitalea rosea</name>
    <dbReference type="NCBI Taxonomy" id="990373"/>
    <lineage>
        <taxon>Bacteria</taxon>
        <taxon>Pseudomonadati</taxon>
        <taxon>Pseudomonadota</taxon>
        <taxon>Alphaproteobacteria</taxon>
        <taxon>Acetobacterales</taxon>
        <taxon>Roseomonadaceae</taxon>
        <taxon>Humitalea</taxon>
    </lineage>
</organism>
<keyword evidence="4" id="KW-0732">Signal</keyword>
<protein>
    <submittedName>
        <fullName evidence="5">Kelch motif protein</fullName>
    </submittedName>
</protein>
<evidence type="ECO:0000256" key="3">
    <source>
        <dbReference type="SAM" id="MobiDB-lite"/>
    </source>
</evidence>
<dbReference type="EMBL" id="QKYU01000018">
    <property type="protein sequence ID" value="PZW42308.1"/>
    <property type="molecule type" value="Genomic_DNA"/>
</dbReference>
<comment type="caution">
    <text evidence="5">The sequence shown here is derived from an EMBL/GenBank/DDBJ whole genome shotgun (WGS) entry which is preliminary data.</text>
</comment>
<dbReference type="AlphaFoldDB" id="A0A2W7I812"/>
<proteinExistence type="predicted"/>
<evidence type="ECO:0000313" key="6">
    <source>
        <dbReference type="Proteomes" id="UP000249688"/>
    </source>
</evidence>
<dbReference type="Gene3D" id="2.120.10.80">
    <property type="entry name" value="Kelch-type beta propeller"/>
    <property type="match status" value="2"/>
</dbReference>
<evidence type="ECO:0000256" key="4">
    <source>
        <dbReference type="SAM" id="SignalP"/>
    </source>
</evidence>
<dbReference type="OrthoDB" id="9769308at2"/>
<sequence>MNRRLLLGSAMALAAGRARAQMPHHGAPIPPERLAPLRGDGPVVLTPAQYAQRFVESPAPAGPSGHWEERALLPIPRTEMAWAAEWAGKLHVIGGYAEQLVNNSYHHVYDPGADSWAEAARLPRGANHVGVVAHAGRIYAFGGFSAQNRNADTLAFVYDVAADRWDAIAPMPRPRAAGSLAVLGGKIHHIGGASNPDSERASVGWHEVYDPQADAWSARKALPGARDHAGAVVREGAIHVIGGRFNTFEYNTGLHHVYFADRDTWEARAPLPTPRSGHGLVILRGRFFAMGGESGRFEGRVLTGHVHGQVESYDPVADTWQQHAPMPTPRHGMGAVTIGDWIHVAGGGPVVGGGVKSAVHEALYPGVIRPPRRRGRRVPTRHRHPASARANHRADHPWPAAQTG</sequence>
<evidence type="ECO:0000256" key="2">
    <source>
        <dbReference type="ARBA" id="ARBA00022737"/>
    </source>
</evidence>
<evidence type="ECO:0000313" key="5">
    <source>
        <dbReference type="EMBL" id="PZW42308.1"/>
    </source>
</evidence>
<keyword evidence="6" id="KW-1185">Reference proteome</keyword>
<dbReference type="SUPFAM" id="SSF117281">
    <property type="entry name" value="Kelch motif"/>
    <property type="match status" value="1"/>
</dbReference>
<feature type="region of interest" description="Disordered" evidence="3">
    <location>
        <begin position="368"/>
        <end position="404"/>
    </location>
</feature>
<name>A0A2W7I812_9PROT</name>
<dbReference type="PANTHER" id="PTHR45632:SF3">
    <property type="entry name" value="KELCH-LIKE PROTEIN 32"/>
    <property type="match status" value="1"/>
</dbReference>
<dbReference type="PANTHER" id="PTHR45632">
    <property type="entry name" value="LD33804P"/>
    <property type="match status" value="1"/>
</dbReference>
<dbReference type="RefSeq" id="WP_111399260.1">
    <property type="nucleotide sequence ID" value="NZ_QKYU01000018.1"/>
</dbReference>
<dbReference type="InterPro" id="IPR006652">
    <property type="entry name" value="Kelch_1"/>
</dbReference>
<gene>
    <name evidence="5" type="ORF">C8P66_11894</name>
</gene>
<reference evidence="5 6" key="1">
    <citation type="submission" date="2018-06" db="EMBL/GenBank/DDBJ databases">
        <title>Genomic Encyclopedia of Archaeal and Bacterial Type Strains, Phase II (KMG-II): from individual species to whole genera.</title>
        <authorList>
            <person name="Goeker M."/>
        </authorList>
    </citation>
    <scope>NUCLEOTIDE SEQUENCE [LARGE SCALE GENOMIC DNA]</scope>
    <source>
        <strain evidence="5 6">DSM 24525</strain>
    </source>
</reference>
<dbReference type="InterPro" id="IPR015915">
    <property type="entry name" value="Kelch-typ_b-propeller"/>
</dbReference>
<dbReference type="Proteomes" id="UP000249688">
    <property type="component" value="Unassembled WGS sequence"/>
</dbReference>